<gene>
    <name evidence="1" type="primary">Contig15741.g16773</name>
    <name evidence="1" type="ORF">STYLEM_6229</name>
</gene>
<dbReference type="Proteomes" id="UP000039865">
    <property type="component" value="Unassembled WGS sequence"/>
</dbReference>
<dbReference type="AlphaFoldDB" id="A0A078A4Z1"/>
<dbReference type="OrthoDB" id="271259at2759"/>
<proteinExistence type="predicted"/>
<dbReference type="InParanoid" id="A0A078A4Z1"/>
<reference evidence="1 2" key="1">
    <citation type="submission" date="2014-06" db="EMBL/GenBank/DDBJ databases">
        <authorList>
            <person name="Swart Estienne"/>
        </authorList>
    </citation>
    <scope>NUCLEOTIDE SEQUENCE [LARGE SCALE GENOMIC DNA]</scope>
    <source>
        <strain evidence="1 2">130c</strain>
    </source>
</reference>
<accession>A0A078A4Z1</accession>
<name>A0A078A4Z1_STYLE</name>
<dbReference type="EMBL" id="CCKQ01005992">
    <property type="protein sequence ID" value="CDW77269.1"/>
    <property type="molecule type" value="Genomic_DNA"/>
</dbReference>
<keyword evidence="2" id="KW-1185">Reference proteome</keyword>
<sequence length="394" mass="46138">MEESQKESAFNVQNQNLDVSQKQEIQQTNKKVNFMLQQNESPPTSHTENKQQQEIIQFKKPQQAIYNSMKRKTYSKYDLVKVRVILQDHFYIFSRFLISRVLTLIKVKEKDSIRMTLEVKKMLIESNRLEISQAELESYLFEVLKKFGYNDEFVKQYKMITAFYQKRLPFIIMIVGTDCMGKSTLVTQLGERINVSNIVQTSIVQKVMMGLSQLMQANQKAKIGLEDENVDQLTDEDIINNYQGLQGSHLDPNLYLRKGIADDGSQKLEIFTPNPEDEEESMIENDSIKKMRKQMQEINQSGAMIIPFLLTISPESHGLCLESKITQEFSQKPHKDLPINVKQYVKSQIRKYQTIQNYLIKECEKFGFKILEININYFEETIEKMHDHINICQI</sequence>
<organism evidence="1 2">
    <name type="scientific">Stylonychia lemnae</name>
    <name type="common">Ciliate</name>
    <dbReference type="NCBI Taxonomy" id="5949"/>
    <lineage>
        <taxon>Eukaryota</taxon>
        <taxon>Sar</taxon>
        <taxon>Alveolata</taxon>
        <taxon>Ciliophora</taxon>
        <taxon>Intramacronucleata</taxon>
        <taxon>Spirotrichea</taxon>
        <taxon>Stichotrichia</taxon>
        <taxon>Sporadotrichida</taxon>
        <taxon>Oxytrichidae</taxon>
        <taxon>Stylonychinae</taxon>
        <taxon>Stylonychia</taxon>
    </lineage>
</organism>
<evidence type="ECO:0000313" key="1">
    <source>
        <dbReference type="EMBL" id="CDW77269.1"/>
    </source>
</evidence>
<evidence type="ECO:0000313" key="2">
    <source>
        <dbReference type="Proteomes" id="UP000039865"/>
    </source>
</evidence>
<dbReference type="PANTHER" id="PTHR33477:SF2">
    <property type="entry name" value="2-PHOSPHOGLYCERATE KINASE"/>
    <property type="match status" value="1"/>
</dbReference>
<dbReference type="OMA" id="PEQFNYD"/>
<protein>
    <submittedName>
        <fullName evidence="1">Uncharacterized protein</fullName>
    </submittedName>
</protein>
<dbReference type="PANTHER" id="PTHR33477">
    <property type="entry name" value="P-LOOP NTPASE DOMAIN-CONTAINING PROTEIN LPA1 HOMOLOG 1"/>
    <property type="match status" value="1"/>
</dbReference>